<comment type="caution">
    <text evidence="13">The sequence shown here is derived from an EMBL/GenBank/DDBJ whole genome shotgun (WGS) entry which is preliminary data.</text>
</comment>
<dbReference type="InterPro" id="IPR011250">
    <property type="entry name" value="OMP/PagP_B-barrel"/>
</dbReference>
<dbReference type="InterPro" id="IPR028974">
    <property type="entry name" value="TSP_type-3_rpt"/>
</dbReference>
<evidence type="ECO:0000259" key="12">
    <source>
        <dbReference type="PROSITE" id="PS51123"/>
    </source>
</evidence>
<dbReference type="PROSITE" id="PS51123">
    <property type="entry name" value="OMPA_2"/>
    <property type="match status" value="1"/>
</dbReference>
<feature type="domain" description="OmpA-like" evidence="12">
    <location>
        <begin position="226"/>
        <end position="341"/>
    </location>
</feature>
<dbReference type="PANTHER" id="PTHR30329">
    <property type="entry name" value="STATOR ELEMENT OF FLAGELLAR MOTOR COMPLEX"/>
    <property type="match status" value="1"/>
</dbReference>
<dbReference type="InterPro" id="IPR006664">
    <property type="entry name" value="OMP_bac"/>
</dbReference>
<evidence type="ECO:0000256" key="3">
    <source>
        <dbReference type="ARBA" id="ARBA00022452"/>
    </source>
</evidence>
<keyword evidence="4" id="KW-0812">Transmembrane</keyword>
<evidence type="ECO:0000256" key="5">
    <source>
        <dbReference type="ARBA" id="ARBA00022729"/>
    </source>
</evidence>
<sequence>MKKIALALVAASAVFAADAAYNYEVTPVVGGVRSEGNLDLTRDQLNVGITAARNLEGVFFDQVQLGVDYARKVNEKVNGIERKGRALRYHLDVVKNIVDFGDSVSLYGLIGAGYEDVSKSFVSNEDGGFGQYGLGLRYQVTDRFALKAEARDAIKFEHADHNLFYTLGFAIGLDSKNPAPVVAPVVEQPAAPVAPVSLDDDNDGVINELDKCPNTPAGVVVDENGCEKVIVLRDLGVNFAFDSYKVSPSYAKEIKKVADFLAENPSYRVLLAGHTDSVGAEAYNQKLSEKRAAAVKDALVGFGVEADKIKTIGYGETRPVATNKTKEGRAENRRVEATFNK</sequence>
<dbReference type="PRINTS" id="PR01023">
    <property type="entry name" value="NAFLGMOTY"/>
</dbReference>
<dbReference type="Gene3D" id="3.30.1330.60">
    <property type="entry name" value="OmpA-like domain"/>
    <property type="match status" value="1"/>
</dbReference>
<dbReference type="Gene3D" id="2.40.160.20">
    <property type="match status" value="1"/>
</dbReference>
<evidence type="ECO:0000256" key="8">
    <source>
        <dbReference type="ARBA" id="ARBA00023136"/>
    </source>
</evidence>
<accession>A0ABT7HPZ2</accession>
<evidence type="ECO:0000256" key="6">
    <source>
        <dbReference type="ARBA" id="ARBA00023065"/>
    </source>
</evidence>
<evidence type="ECO:0000313" key="14">
    <source>
        <dbReference type="Proteomes" id="UP001173801"/>
    </source>
</evidence>
<dbReference type="InterPro" id="IPR027385">
    <property type="entry name" value="Beta-barrel_OMP"/>
</dbReference>
<keyword evidence="9" id="KW-0998">Cell outer membrane</keyword>
<evidence type="ECO:0000256" key="9">
    <source>
        <dbReference type="ARBA" id="ARBA00023237"/>
    </source>
</evidence>
<dbReference type="PANTHER" id="PTHR30329:SF21">
    <property type="entry name" value="LIPOPROTEIN YIAD-RELATED"/>
    <property type="match status" value="1"/>
</dbReference>
<dbReference type="Pfam" id="PF00691">
    <property type="entry name" value="OmpA"/>
    <property type="match status" value="1"/>
</dbReference>
<comment type="subcellular location">
    <subcellularLocation>
        <location evidence="1">Cell outer membrane</location>
        <topology evidence="1">Multi-pass membrane protein</topology>
    </subcellularLocation>
</comment>
<name>A0ABT7HPZ2_9BACT</name>
<feature type="chain" id="PRO_5045094039" evidence="11">
    <location>
        <begin position="20"/>
        <end position="341"/>
    </location>
</feature>
<keyword evidence="3" id="KW-1134">Transmembrane beta strand</keyword>
<evidence type="ECO:0000256" key="11">
    <source>
        <dbReference type="SAM" id="SignalP"/>
    </source>
</evidence>
<dbReference type="SUPFAM" id="SSF103647">
    <property type="entry name" value="TSP type-3 repeat"/>
    <property type="match status" value="1"/>
</dbReference>
<organism evidence="13 14">
    <name type="scientific">Campylobacter gastrosuis</name>
    <dbReference type="NCBI Taxonomy" id="2974576"/>
    <lineage>
        <taxon>Bacteria</taxon>
        <taxon>Pseudomonadati</taxon>
        <taxon>Campylobacterota</taxon>
        <taxon>Epsilonproteobacteria</taxon>
        <taxon>Campylobacterales</taxon>
        <taxon>Campylobacteraceae</taxon>
        <taxon>Campylobacter</taxon>
    </lineage>
</organism>
<dbReference type="InterPro" id="IPR006665">
    <property type="entry name" value="OmpA-like"/>
</dbReference>
<dbReference type="Proteomes" id="UP001173801">
    <property type="component" value="Unassembled WGS sequence"/>
</dbReference>
<dbReference type="CDD" id="cd07185">
    <property type="entry name" value="OmpA_C-like"/>
    <property type="match status" value="1"/>
</dbReference>
<dbReference type="InterPro" id="IPR050330">
    <property type="entry name" value="Bact_OuterMem_StrucFunc"/>
</dbReference>
<evidence type="ECO:0000256" key="2">
    <source>
        <dbReference type="ARBA" id="ARBA00022448"/>
    </source>
</evidence>
<keyword evidence="6" id="KW-0406">Ion transport</keyword>
<gene>
    <name evidence="13" type="ORF">NYG85_06280</name>
</gene>
<dbReference type="PRINTS" id="PR01021">
    <property type="entry name" value="OMPADOMAIN"/>
</dbReference>
<keyword evidence="7" id="KW-0626">Porin</keyword>
<dbReference type="EMBL" id="JANURM010000006">
    <property type="protein sequence ID" value="MDL0088980.1"/>
    <property type="molecule type" value="Genomic_DNA"/>
</dbReference>
<dbReference type="RefSeq" id="WP_284937638.1">
    <property type="nucleotide sequence ID" value="NZ_JANURM010000006.1"/>
</dbReference>
<evidence type="ECO:0000256" key="1">
    <source>
        <dbReference type="ARBA" id="ARBA00004571"/>
    </source>
</evidence>
<reference evidence="13" key="1">
    <citation type="submission" date="2022-08" db="EMBL/GenBank/DDBJ databases">
        <authorList>
            <person name="Wang H."/>
        </authorList>
    </citation>
    <scope>NUCLEOTIDE SEQUENCE</scope>
    <source>
        <strain evidence="13">PS10</strain>
    </source>
</reference>
<dbReference type="SUPFAM" id="SSF103088">
    <property type="entry name" value="OmpA-like"/>
    <property type="match status" value="1"/>
</dbReference>
<dbReference type="InterPro" id="IPR036737">
    <property type="entry name" value="OmpA-like_sf"/>
</dbReference>
<evidence type="ECO:0000256" key="4">
    <source>
        <dbReference type="ARBA" id="ARBA00022692"/>
    </source>
</evidence>
<dbReference type="SUPFAM" id="SSF56925">
    <property type="entry name" value="OMPA-like"/>
    <property type="match status" value="1"/>
</dbReference>
<evidence type="ECO:0000313" key="13">
    <source>
        <dbReference type="EMBL" id="MDL0088980.1"/>
    </source>
</evidence>
<keyword evidence="8 10" id="KW-0472">Membrane</keyword>
<reference evidence="13" key="2">
    <citation type="journal article" date="2023" name="Microorganisms">
        <title>Isolation and Genomic Characteristics of Cat-Borne Campylobacter felis sp. nov. and Sheep-Borne Campylobacter ovis sp. nov.</title>
        <authorList>
            <person name="Wang H."/>
            <person name="Li Y."/>
            <person name="Gu Y."/>
            <person name="Zhou G."/>
            <person name="Chen X."/>
            <person name="Zhang X."/>
            <person name="Shao Z."/>
            <person name="Zhang J."/>
            <person name="Zhang M."/>
        </authorList>
    </citation>
    <scope>NUCLEOTIDE SEQUENCE</scope>
    <source>
        <strain evidence="13">PS10</strain>
    </source>
</reference>
<dbReference type="Pfam" id="PF13505">
    <property type="entry name" value="OMP_b-brl"/>
    <property type="match status" value="1"/>
</dbReference>
<keyword evidence="5 11" id="KW-0732">Signal</keyword>
<feature type="signal peptide" evidence="11">
    <location>
        <begin position="1"/>
        <end position="19"/>
    </location>
</feature>
<proteinExistence type="predicted"/>
<protein>
    <submittedName>
        <fullName evidence="13">OmpA family protein</fullName>
    </submittedName>
</protein>
<keyword evidence="14" id="KW-1185">Reference proteome</keyword>
<keyword evidence="2" id="KW-0813">Transport</keyword>
<evidence type="ECO:0000256" key="7">
    <source>
        <dbReference type="ARBA" id="ARBA00023114"/>
    </source>
</evidence>
<evidence type="ECO:0000256" key="10">
    <source>
        <dbReference type="PROSITE-ProRule" id="PRU00473"/>
    </source>
</evidence>